<evidence type="ECO:0000256" key="8">
    <source>
        <dbReference type="PROSITE-ProRule" id="PRU00703"/>
    </source>
</evidence>
<evidence type="ECO:0000259" key="10">
    <source>
        <dbReference type="PROSITE" id="PS51371"/>
    </source>
</evidence>
<feature type="transmembrane region" description="Helical" evidence="9">
    <location>
        <begin position="280"/>
        <end position="300"/>
    </location>
</feature>
<protein>
    <recommendedName>
        <fullName evidence="9">Magnesium transporter MgtE</fullName>
    </recommendedName>
</protein>
<dbReference type="InterPro" id="IPR036739">
    <property type="entry name" value="SLC41_membr_dom_sf"/>
</dbReference>
<dbReference type="InterPro" id="IPR046342">
    <property type="entry name" value="CBS_dom_sf"/>
</dbReference>
<dbReference type="GO" id="GO:0015095">
    <property type="term" value="F:magnesium ion transmembrane transporter activity"/>
    <property type="evidence" value="ECO:0007669"/>
    <property type="project" value="UniProtKB-UniRule"/>
</dbReference>
<evidence type="ECO:0000256" key="6">
    <source>
        <dbReference type="ARBA" id="ARBA00022989"/>
    </source>
</evidence>
<sequence>MEELLNQVLLSQDSEVFNQIFDDYYAIDIALSLEALEDEEGNLLKTFTEMASDDQLVEILKEAEPELQRQIIQSISFKRTSTLFHLMPDDDVVDILGYLSVDLRKQYLSMMKNTSQENLKAMLAYDPQTAGGLMTTEFITLNENLTVSATLNKLREISPNTEVIDTLFIRNVHHSLVGWIDIRDLFIHGAEMKLSEFMNTQLVTVTPEVDQEEVAQLSAKYNLSVVPVVNHRQVLLGIITIDDIVDVLQEEYQEDILRMGGVQESEEIGGPFKESLKKRLPWLMINLVTAFLASATVALFDDTISKVVALAAISPIITGMGGNSASQTLALVIQGIALGKLDLKEDRNLVFKEIVLALVNGFFTGLIAAIVMFVFYQNFYLSVIVVLAMMINLACGALFGYFVPLIIKTLHQDPALASTIFITTATDVLGYLAFLGLAQIFLPLIV</sequence>
<dbReference type="SUPFAM" id="SSF54631">
    <property type="entry name" value="CBS-domain pair"/>
    <property type="match status" value="1"/>
</dbReference>
<dbReference type="PANTHER" id="PTHR43773">
    <property type="entry name" value="MAGNESIUM TRANSPORTER MGTE"/>
    <property type="match status" value="1"/>
</dbReference>
<dbReference type="InterPro" id="IPR006669">
    <property type="entry name" value="MgtE_transporter"/>
</dbReference>
<reference evidence="11 12" key="1">
    <citation type="submission" date="2015-01" db="EMBL/GenBank/DDBJ databases">
        <authorList>
            <person name="Pelicic Vladimir"/>
        </authorList>
    </citation>
    <scope>NUCLEOTIDE SEQUENCE [LARGE SCALE GENOMIC DNA]</scope>
    <source>
        <strain evidence="11 12">2908</strain>
    </source>
</reference>
<dbReference type="GO" id="GO:0046872">
    <property type="term" value="F:metal ion binding"/>
    <property type="evidence" value="ECO:0007669"/>
    <property type="project" value="UniProtKB-KW"/>
</dbReference>
<comment type="subcellular location">
    <subcellularLocation>
        <location evidence="9">Cell membrane</location>
        <topology evidence="9">Multi-pass membrane protein</topology>
    </subcellularLocation>
    <subcellularLocation>
        <location evidence="1">Membrane</location>
        <topology evidence="1">Multi-pass membrane protein</topology>
    </subcellularLocation>
</comment>
<evidence type="ECO:0000256" key="9">
    <source>
        <dbReference type="RuleBase" id="RU362011"/>
    </source>
</evidence>
<feature type="transmembrane region" description="Helical" evidence="9">
    <location>
        <begin position="381"/>
        <end position="403"/>
    </location>
</feature>
<keyword evidence="4 9" id="KW-0812">Transmembrane</keyword>
<dbReference type="InterPro" id="IPR006668">
    <property type="entry name" value="Mg_transptr_MgtE_intracell_dom"/>
</dbReference>
<dbReference type="Gene3D" id="3.10.580.10">
    <property type="entry name" value="CBS-domain"/>
    <property type="match status" value="1"/>
</dbReference>
<dbReference type="SUPFAM" id="SSF161093">
    <property type="entry name" value="MgtE membrane domain-like"/>
    <property type="match status" value="1"/>
</dbReference>
<feature type="transmembrane region" description="Helical" evidence="9">
    <location>
        <begin position="312"/>
        <end position="333"/>
    </location>
</feature>
<dbReference type="Gene3D" id="1.25.60.10">
    <property type="entry name" value="MgtE N-terminal domain-like"/>
    <property type="match status" value="1"/>
</dbReference>
<keyword evidence="7 9" id="KW-0472">Membrane</keyword>
<comment type="subunit">
    <text evidence="9">Homodimer.</text>
</comment>
<keyword evidence="5 9" id="KW-0460">Magnesium</keyword>
<evidence type="ECO:0000256" key="4">
    <source>
        <dbReference type="ARBA" id="ARBA00022692"/>
    </source>
</evidence>
<dbReference type="GO" id="GO:0005886">
    <property type="term" value="C:plasma membrane"/>
    <property type="evidence" value="ECO:0007669"/>
    <property type="project" value="UniProtKB-SubCell"/>
</dbReference>
<evidence type="ECO:0000256" key="5">
    <source>
        <dbReference type="ARBA" id="ARBA00022842"/>
    </source>
</evidence>
<dbReference type="InterPro" id="IPR038076">
    <property type="entry name" value="MgtE_N_sf"/>
</dbReference>
<feature type="domain" description="CBS" evidence="10">
    <location>
        <begin position="198"/>
        <end position="256"/>
    </location>
</feature>
<dbReference type="PROSITE" id="PS51371">
    <property type="entry name" value="CBS"/>
    <property type="match status" value="1"/>
</dbReference>
<keyword evidence="8" id="KW-0129">CBS domain</keyword>
<dbReference type="SMART" id="SM00116">
    <property type="entry name" value="CBS"/>
    <property type="match status" value="1"/>
</dbReference>
<dbReference type="InterPro" id="IPR006667">
    <property type="entry name" value="SLC41_membr_dom"/>
</dbReference>
<dbReference type="Gene3D" id="1.10.357.20">
    <property type="entry name" value="SLC41 divalent cation transporters, integral membrane domain"/>
    <property type="match status" value="1"/>
</dbReference>
<dbReference type="PANTHER" id="PTHR43773:SF1">
    <property type="entry name" value="MAGNESIUM TRANSPORTER MGTE"/>
    <property type="match status" value="1"/>
</dbReference>
<keyword evidence="9" id="KW-0479">Metal-binding</keyword>
<comment type="similarity">
    <text evidence="2 9">Belongs to the SLC41A transporter family.</text>
</comment>
<dbReference type="InterPro" id="IPR000644">
    <property type="entry name" value="CBS_dom"/>
</dbReference>
<dbReference type="Pfam" id="PF01769">
    <property type="entry name" value="MgtE"/>
    <property type="match status" value="1"/>
</dbReference>
<dbReference type="CDD" id="cd04606">
    <property type="entry name" value="CBS_pair_Mg_transporter"/>
    <property type="match status" value="1"/>
</dbReference>
<feature type="transmembrane region" description="Helical" evidence="9">
    <location>
        <begin position="354"/>
        <end position="375"/>
    </location>
</feature>
<dbReference type="SUPFAM" id="SSF158791">
    <property type="entry name" value="MgtE N-terminal domain-like"/>
    <property type="match status" value="1"/>
</dbReference>
<evidence type="ECO:0000256" key="1">
    <source>
        <dbReference type="ARBA" id="ARBA00004141"/>
    </source>
</evidence>
<evidence type="ECO:0000313" key="12">
    <source>
        <dbReference type="Proteomes" id="UP000183504"/>
    </source>
</evidence>
<evidence type="ECO:0000313" key="11">
    <source>
        <dbReference type="EMBL" id="CEL90078.1"/>
    </source>
</evidence>
<dbReference type="RefSeq" id="WP_072073775.1">
    <property type="nucleotide sequence ID" value="NZ_CDMW01000001.1"/>
</dbReference>
<proteinExistence type="inferred from homology"/>
<dbReference type="EMBL" id="CDMW01000001">
    <property type="protein sequence ID" value="CEL90078.1"/>
    <property type="molecule type" value="Genomic_DNA"/>
</dbReference>
<gene>
    <name evidence="11" type="primary">mgtE</name>
    <name evidence="11" type="ORF">SSV_0775</name>
</gene>
<name>A0A0B7GPC9_STRSA</name>
<keyword evidence="6 9" id="KW-1133">Transmembrane helix</keyword>
<dbReference type="Proteomes" id="UP000183504">
    <property type="component" value="Unassembled WGS sequence"/>
</dbReference>
<feature type="transmembrane region" description="Helical" evidence="9">
    <location>
        <begin position="415"/>
        <end position="442"/>
    </location>
</feature>
<keyword evidence="3 9" id="KW-0813">Transport</keyword>
<dbReference type="Pfam" id="PF03448">
    <property type="entry name" value="MgtE_N"/>
    <property type="match status" value="1"/>
</dbReference>
<dbReference type="NCBIfam" id="TIGR00400">
    <property type="entry name" value="mgtE"/>
    <property type="match status" value="1"/>
</dbReference>
<comment type="function">
    <text evidence="9">Acts as a magnesium transporter.</text>
</comment>
<organism evidence="11 12">
    <name type="scientific">Streptococcus sanguinis</name>
    <dbReference type="NCBI Taxonomy" id="1305"/>
    <lineage>
        <taxon>Bacteria</taxon>
        <taxon>Bacillati</taxon>
        <taxon>Bacillota</taxon>
        <taxon>Bacilli</taxon>
        <taxon>Lactobacillales</taxon>
        <taxon>Streptococcaceae</taxon>
        <taxon>Streptococcus</taxon>
    </lineage>
</organism>
<evidence type="ECO:0000256" key="7">
    <source>
        <dbReference type="ARBA" id="ARBA00023136"/>
    </source>
</evidence>
<dbReference type="AlphaFoldDB" id="A0A0B7GPC9"/>
<evidence type="ECO:0000256" key="2">
    <source>
        <dbReference type="ARBA" id="ARBA00009749"/>
    </source>
</evidence>
<dbReference type="Pfam" id="PF00571">
    <property type="entry name" value="CBS"/>
    <property type="match status" value="1"/>
</dbReference>
<accession>A0A0B7GPC9</accession>
<keyword evidence="9" id="KW-1003">Cell membrane</keyword>
<dbReference type="SMART" id="SM00924">
    <property type="entry name" value="MgtE_N"/>
    <property type="match status" value="1"/>
</dbReference>
<evidence type="ECO:0000256" key="3">
    <source>
        <dbReference type="ARBA" id="ARBA00022448"/>
    </source>
</evidence>